<proteinExistence type="predicted"/>
<reference evidence="5" key="1">
    <citation type="journal article" date="2015" name="Proc. Natl. Acad. Sci. U.S.A.">
        <title>Genome sequencing of adzuki bean (Vigna angularis) provides insight into high starch and low fat accumulation and domestication.</title>
        <authorList>
            <person name="Yang K."/>
            <person name="Tian Z."/>
            <person name="Chen C."/>
            <person name="Luo L."/>
            <person name="Zhao B."/>
            <person name="Wang Z."/>
            <person name="Yu L."/>
            <person name="Li Y."/>
            <person name="Sun Y."/>
            <person name="Li W."/>
            <person name="Chen Y."/>
            <person name="Li Y."/>
            <person name="Zhang Y."/>
            <person name="Ai D."/>
            <person name="Zhao J."/>
            <person name="Shang C."/>
            <person name="Ma Y."/>
            <person name="Wu B."/>
            <person name="Wang M."/>
            <person name="Gao L."/>
            <person name="Sun D."/>
            <person name="Zhang P."/>
            <person name="Guo F."/>
            <person name="Wang W."/>
            <person name="Li Y."/>
            <person name="Wang J."/>
            <person name="Varshney R.K."/>
            <person name="Wang J."/>
            <person name="Ling H.Q."/>
            <person name="Wan P."/>
        </authorList>
    </citation>
    <scope>NUCLEOTIDE SEQUENCE</scope>
    <source>
        <strain evidence="5">cv. Jingnong 6</strain>
    </source>
</reference>
<evidence type="ECO:0000259" key="3">
    <source>
        <dbReference type="Pfam" id="PF17404"/>
    </source>
</evidence>
<feature type="region of interest" description="Disordered" evidence="1">
    <location>
        <begin position="114"/>
        <end position="144"/>
    </location>
</feature>
<evidence type="ECO:0000256" key="2">
    <source>
        <dbReference type="SAM" id="Phobius"/>
    </source>
</evidence>
<keyword evidence="2" id="KW-1133">Transmembrane helix</keyword>
<protein>
    <recommendedName>
        <fullName evidence="3">Nrap protein domain-containing protein</fullName>
    </recommendedName>
</protein>
<organism evidence="4 5">
    <name type="scientific">Phaseolus angularis</name>
    <name type="common">Azuki bean</name>
    <name type="synonym">Vigna angularis</name>
    <dbReference type="NCBI Taxonomy" id="3914"/>
    <lineage>
        <taxon>Eukaryota</taxon>
        <taxon>Viridiplantae</taxon>
        <taxon>Streptophyta</taxon>
        <taxon>Embryophyta</taxon>
        <taxon>Tracheophyta</taxon>
        <taxon>Spermatophyta</taxon>
        <taxon>Magnoliopsida</taxon>
        <taxon>eudicotyledons</taxon>
        <taxon>Gunneridae</taxon>
        <taxon>Pentapetalae</taxon>
        <taxon>rosids</taxon>
        <taxon>fabids</taxon>
        <taxon>Fabales</taxon>
        <taxon>Fabaceae</taxon>
        <taxon>Papilionoideae</taxon>
        <taxon>50 kb inversion clade</taxon>
        <taxon>NPAAA clade</taxon>
        <taxon>indigoferoid/millettioid clade</taxon>
        <taxon>Phaseoleae</taxon>
        <taxon>Vigna</taxon>
    </lineage>
</organism>
<feature type="compositionally biased region" description="Basic and acidic residues" evidence="1">
    <location>
        <begin position="114"/>
        <end position="124"/>
    </location>
</feature>
<feature type="transmembrane region" description="Helical" evidence="2">
    <location>
        <begin position="15"/>
        <end position="42"/>
    </location>
</feature>
<feature type="domain" description="Nrap protein" evidence="3">
    <location>
        <begin position="43"/>
        <end position="70"/>
    </location>
</feature>
<dbReference type="InterPro" id="IPR035368">
    <property type="entry name" value="Nrap_D3"/>
</dbReference>
<gene>
    <name evidence="4" type="ORF">LR48_Vigan10g177600</name>
</gene>
<accession>A0A0L9VMB3</accession>
<dbReference type="AlphaFoldDB" id="A0A0L9VMB3"/>
<sequence>MVDIGPNAESKEQVYIHLLISFFSFCFHIWVVACIVVLTHYLKQALEFQKFWGKKAELRRFEDGRIAESTDAWFVNCCDAFEMIHLHDPMSLLGAFDVNNSSKWIVFSERIEDKKRAEQGRTTDSRTNSTETFSRPPWGRATSP</sequence>
<dbReference type="Pfam" id="PF17404">
    <property type="entry name" value="Nrap_D3"/>
    <property type="match status" value="1"/>
</dbReference>
<evidence type="ECO:0000313" key="4">
    <source>
        <dbReference type="EMBL" id="KOM55884.1"/>
    </source>
</evidence>
<dbReference type="Gramene" id="KOM55884">
    <property type="protein sequence ID" value="KOM55884"/>
    <property type="gene ID" value="LR48_Vigan10g177600"/>
</dbReference>
<name>A0A0L9VMB3_PHAAN</name>
<evidence type="ECO:0000313" key="5">
    <source>
        <dbReference type="Proteomes" id="UP000053144"/>
    </source>
</evidence>
<keyword evidence="2" id="KW-0472">Membrane</keyword>
<evidence type="ECO:0000256" key="1">
    <source>
        <dbReference type="SAM" id="MobiDB-lite"/>
    </source>
</evidence>
<keyword evidence="2" id="KW-0812">Transmembrane</keyword>
<dbReference type="Proteomes" id="UP000053144">
    <property type="component" value="Chromosome 10"/>
</dbReference>
<dbReference type="EMBL" id="CM003380">
    <property type="protein sequence ID" value="KOM55884.1"/>
    <property type="molecule type" value="Genomic_DNA"/>
</dbReference>